<dbReference type="GO" id="GO:0016747">
    <property type="term" value="F:acyltransferase activity, transferring groups other than amino-acyl groups"/>
    <property type="evidence" value="ECO:0007669"/>
    <property type="project" value="InterPro"/>
</dbReference>
<dbReference type="VEuPathDB" id="FungiDB:SJAG_04751"/>
<sequence>MSKPSSSATPEPLTGQWSSGLLPDLSREELFHILYLRIEVFVKEWGIAFQEMDEYDIHPATVHVRYLENGELLAYARIIPPGVLDDSVHIGRVVVRKSARNRKLGKALIQRCLEIYREQWPNSPCVLDSVVTRMGFYKSLGFHPIDEPFIEESGEPHIRMQLDANRST</sequence>
<dbReference type="CDD" id="cd04301">
    <property type="entry name" value="NAT_SF"/>
    <property type="match status" value="1"/>
</dbReference>
<evidence type="ECO:0000313" key="2">
    <source>
        <dbReference type="EMBL" id="EEB09538.1"/>
    </source>
</evidence>
<dbReference type="Proteomes" id="UP000001744">
    <property type="component" value="Unassembled WGS sequence"/>
</dbReference>
<dbReference type="AlphaFoldDB" id="B6K7N4"/>
<accession>B6K7N4</accession>
<dbReference type="STRING" id="402676.B6K7N4"/>
<dbReference type="OMA" id="DIPHIDM"/>
<dbReference type="OrthoDB" id="329272at2759"/>
<gene>
    <name evidence="2" type="ORF">SJAG_04751</name>
</gene>
<proteinExistence type="predicted"/>
<dbReference type="SUPFAM" id="SSF55729">
    <property type="entry name" value="Acyl-CoA N-acyltransferases (Nat)"/>
    <property type="match status" value="1"/>
</dbReference>
<keyword evidence="3" id="KW-1185">Reference proteome</keyword>
<dbReference type="InterPro" id="IPR016181">
    <property type="entry name" value="Acyl_CoA_acyltransferase"/>
</dbReference>
<dbReference type="PROSITE" id="PS51186">
    <property type="entry name" value="GNAT"/>
    <property type="match status" value="1"/>
</dbReference>
<dbReference type="InterPro" id="IPR000182">
    <property type="entry name" value="GNAT_dom"/>
</dbReference>
<dbReference type="Pfam" id="PF13673">
    <property type="entry name" value="Acetyltransf_10"/>
    <property type="match status" value="1"/>
</dbReference>
<protein>
    <submittedName>
        <fullName evidence="2">ELLA family acetyltransferase</fullName>
    </submittedName>
</protein>
<name>B6K7N4_SCHJY</name>
<feature type="domain" description="N-acetyltransferase" evidence="1">
    <location>
        <begin position="20"/>
        <end position="165"/>
    </location>
</feature>
<dbReference type="Gene3D" id="3.40.630.30">
    <property type="match status" value="1"/>
</dbReference>
<dbReference type="EMBL" id="KE651168">
    <property type="protein sequence ID" value="EEB09538.1"/>
    <property type="molecule type" value="Genomic_DNA"/>
</dbReference>
<evidence type="ECO:0000259" key="1">
    <source>
        <dbReference type="PROSITE" id="PS51186"/>
    </source>
</evidence>
<dbReference type="JaponicusDB" id="SJAG_04751"/>
<organism evidence="2 3">
    <name type="scientific">Schizosaccharomyces japonicus (strain yFS275 / FY16936)</name>
    <name type="common">Fission yeast</name>
    <dbReference type="NCBI Taxonomy" id="402676"/>
    <lineage>
        <taxon>Eukaryota</taxon>
        <taxon>Fungi</taxon>
        <taxon>Dikarya</taxon>
        <taxon>Ascomycota</taxon>
        <taxon>Taphrinomycotina</taxon>
        <taxon>Schizosaccharomycetes</taxon>
        <taxon>Schizosaccharomycetales</taxon>
        <taxon>Schizosaccharomycetaceae</taxon>
        <taxon>Schizosaccharomyces</taxon>
    </lineage>
</organism>
<reference evidence="2 3" key="1">
    <citation type="journal article" date="2011" name="Science">
        <title>Comparative functional genomics of the fission yeasts.</title>
        <authorList>
            <person name="Rhind N."/>
            <person name="Chen Z."/>
            <person name="Yassour M."/>
            <person name="Thompson D.A."/>
            <person name="Haas B.J."/>
            <person name="Habib N."/>
            <person name="Wapinski I."/>
            <person name="Roy S."/>
            <person name="Lin M.F."/>
            <person name="Heiman D.I."/>
            <person name="Young S.K."/>
            <person name="Furuya K."/>
            <person name="Guo Y."/>
            <person name="Pidoux A."/>
            <person name="Chen H.M."/>
            <person name="Robbertse B."/>
            <person name="Goldberg J.M."/>
            <person name="Aoki K."/>
            <person name="Bayne E.H."/>
            <person name="Berlin A.M."/>
            <person name="Desjardins C.A."/>
            <person name="Dobbs E."/>
            <person name="Dukaj L."/>
            <person name="Fan L."/>
            <person name="FitzGerald M.G."/>
            <person name="French C."/>
            <person name="Gujja S."/>
            <person name="Hansen K."/>
            <person name="Keifenheim D."/>
            <person name="Levin J.Z."/>
            <person name="Mosher R.A."/>
            <person name="Mueller C.A."/>
            <person name="Pfiffner J."/>
            <person name="Priest M."/>
            <person name="Russ C."/>
            <person name="Smialowska A."/>
            <person name="Swoboda P."/>
            <person name="Sykes S.M."/>
            <person name="Vaughn M."/>
            <person name="Vengrova S."/>
            <person name="Yoder R."/>
            <person name="Zeng Q."/>
            <person name="Allshire R."/>
            <person name="Baulcombe D."/>
            <person name="Birren B.W."/>
            <person name="Brown W."/>
            <person name="Ekwall K."/>
            <person name="Kellis M."/>
            <person name="Leatherwood J."/>
            <person name="Levin H."/>
            <person name="Margalit H."/>
            <person name="Martienssen R."/>
            <person name="Nieduszynski C.A."/>
            <person name="Spatafora J.W."/>
            <person name="Friedman N."/>
            <person name="Dalgaard J.Z."/>
            <person name="Baumann P."/>
            <person name="Niki H."/>
            <person name="Regev A."/>
            <person name="Nusbaum C."/>
        </authorList>
    </citation>
    <scope>NUCLEOTIDE SEQUENCE [LARGE SCALE GENOMIC DNA]</scope>
    <source>
        <strain evidence="3">yFS275 / FY16936</strain>
    </source>
</reference>
<dbReference type="HOGENOM" id="CLU_056607_3_1_1"/>
<dbReference type="GeneID" id="7051537"/>
<evidence type="ECO:0000313" key="3">
    <source>
        <dbReference type="Proteomes" id="UP000001744"/>
    </source>
</evidence>
<dbReference type="RefSeq" id="XP_002175831.1">
    <property type="nucleotide sequence ID" value="XM_002175795.1"/>
</dbReference>